<evidence type="ECO:0000256" key="1">
    <source>
        <dbReference type="SAM" id="MobiDB-lite"/>
    </source>
</evidence>
<evidence type="ECO:0000313" key="3">
    <source>
        <dbReference type="Proteomes" id="UP000279833"/>
    </source>
</evidence>
<reference evidence="2 3" key="2">
    <citation type="submission" date="2018-11" db="EMBL/GenBank/DDBJ databases">
        <authorList>
            <consortium name="Pathogen Informatics"/>
        </authorList>
    </citation>
    <scope>NUCLEOTIDE SEQUENCE [LARGE SCALE GENOMIC DNA]</scope>
    <source>
        <strain evidence="2">Dakar</strain>
        <strain evidence="3">Dakar, Senegal</strain>
    </source>
</reference>
<dbReference type="AlphaFoldDB" id="A0A183JXB9"/>
<dbReference type="Proteomes" id="UP000279833">
    <property type="component" value="Unassembled WGS sequence"/>
</dbReference>
<feature type="region of interest" description="Disordered" evidence="1">
    <location>
        <begin position="216"/>
        <end position="238"/>
    </location>
</feature>
<organism evidence="4">
    <name type="scientific">Schistosoma curassoni</name>
    <dbReference type="NCBI Taxonomy" id="6186"/>
    <lineage>
        <taxon>Eukaryota</taxon>
        <taxon>Metazoa</taxon>
        <taxon>Spiralia</taxon>
        <taxon>Lophotrochozoa</taxon>
        <taxon>Platyhelminthes</taxon>
        <taxon>Trematoda</taxon>
        <taxon>Digenea</taxon>
        <taxon>Strigeidida</taxon>
        <taxon>Schistosomatoidea</taxon>
        <taxon>Schistosomatidae</taxon>
        <taxon>Schistosoma</taxon>
    </lineage>
</organism>
<accession>A0A183JXB9</accession>
<evidence type="ECO:0000313" key="4">
    <source>
        <dbReference type="WBParaSite" id="SCUD_0000736601-mRNA-1"/>
    </source>
</evidence>
<dbReference type="EMBL" id="UZAK01032323">
    <property type="protein sequence ID" value="VDP25969.1"/>
    <property type="molecule type" value="Genomic_DNA"/>
</dbReference>
<dbReference type="WBParaSite" id="SCUD_0000736601-mRNA-1">
    <property type="protein sequence ID" value="SCUD_0000736601-mRNA-1"/>
    <property type="gene ID" value="SCUD_0000736601"/>
</dbReference>
<sequence>MVPIVGGGTSIHRGNDTSLFGHSRTKSNSNRLQQSRFVRCNSDCPSDMTDTYATVDYNGITSSNVIPPPYNLSSTQQNSIRINQLTTTGVSGIQKNLYEQKMESNIIPRSYQPLPAPPLSTIAYCDTDDPSTAYGPITTTTYDDESDQCQPTSYYYHHHHHHHPHHPSSSGINIMPNFNSSSNKKLISGFNNPLPHQIVGSDSNQMRRRVLPINLPTNTRDLRKQSSTNSRINNSRQLDKLHTRQLSEITGEESVGLLSVAGMSGLSNQNPIDISNSTIHGQVYTTTTTTTTTPASTTSTTAGVRWNKFSTNVIHSSNGINYRDGDIDCSGGGGGGGGSSINVGTVGYQGNSSSTITTHHPTEPIEENVYTSEFVLV</sequence>
<name>A0A183JXB9_9TREM</name>
<keyword evidence="3" id="KW-1185">Reference proteome</keyword>
<reference evidence="4" key="1">
    <citation type="submission" date="2016-06" db="UniProtKB">
        <authorList>
            <consortium name="WormBaseParasite"/>
        </authorList>
    </citation>
    <scope>IDENTIFICATION</scope>
</reference>
<gene>
    <name evidence="2" type="ORF">SCUD_LOCUS7366</name>
</gene>
<proteinExistence type="predicted"/>
<protein>
    <submittedName>
        <fullName evidence="2 4">Uncharacterized protein</fullName>
    </submittedName>
</protein>
<feature type="region of interest" description="Disordered" evidence="1">
    <location>
        <begin position="1"/>
        <end position="33"/>
    </location>
</feature>
<feature type="compositionally biased region" description="Polar residues" evidence="1">
    <location>
        <begin position="216"/>
        <end position="236"/>
    </location>
</feature>
<evidence type="ECO:0000313" key="2">
    <source>
        <dbReference type="EMBL" id="VDP25969.1"/>
    </source>
</evidence>
<feature type="compositionally biased region" description="Polar residues" evidence="1">
    <location>
        <begin position="16"/>
        <end position="33"/>
    </location>
</feature>